<proteinExistence type="inferred from homology"/>
<keyword evidence="3 6" id="KW-0812">Transmembrane</keyword>
<evidence type="ECO:0000256" key="5">
    <source>
        <dbReference type="ARBA" id="ARBA00023136"/>
    </source>
</evidence>
<evidence type="ECO:0000256" key="2">
    <source>
        <dbReference type="ARBA" id="ARBA00008573"/>
    </source>
</evidence>
<evidence type="ECO:0000256" key="6">
    <source>
        <dbReference type="RuleBase" id="RU362006"/>
    </source>
</evidence>
<dbReference type="EMBL" id="JYDI01000277">
    <property type="protein sequence ID" value="KRY46665.1"/>
    <property type="molecule type" value="Genomic_DNA"/>
</dbReference>
<dbReference type="Proteomes" id="UP000054653">
    <property type="component" value="Unassembled WGS sequence"/>
</dbReference>
<protein>
    <recommendedName>
        <fullName evidence="6">Receptor expression-enhancing protein</fullName>
    </recommendedName>
</protein>
<keyword evidence="7" id="KW-0675">Receptor</keyword>
<evidence type="ECO:0000256" key="1">
    <source>
        <dbReference type="ARBA" id="ARBA00004141"/>
    </source>
</evidence>
<feature type="transmembrane region" description="Helical" evidence="6">
    <location>
        <begin position="91"/>
        <end position="118"/>
    </location>
</feature>
<accession>A0A0V1CBG2</accession>
<evidence type="ECO:0000313" key="7">
    <source>
        <dbReference type="EMBL" id="KRY46665.1"/>
    </source>
</evidence>
<comment type="caution">
    <text evidence="7">The sequence shown here is derived from an EMBL/GenBank/DDBJ whole genome shotgun (WGS) entry which is preliminary data.</text>
</comment>
<keyword evidence="5 6" id="KW-0472">Membrane</keyword>
<evidence type="ECO:0000256" key="3">
    <source>
        <dbReference type="ARBA" id="ARBA00022692"/>
    </source>
</evidence>
<dbReference type="PANTHER" id="PTHR12300">
    <property type="entry name" value="HVA22-LIKE PROTEINS"/>
    <property type="match status" value="1"/>
</dbReference>
<dbReference type="Pfam" id="PF03134">
    <property type="entry name" value="TB2_DP1_HVA22"/>
    <property type="match status" value="1"/>
</dbReference>
<reference evidence="7 8" key="1">
    <citation type="submission" date="2015-01" db="EMBL/GenBank/DDBJ databases">
        <title>Evolution of Trichinella species and genotypes.</title>
        <authorList>
            <person name="Korhonen P.K."/>
            <person name="Edoardo P."/>
            <person name="Giuseppe L.R."/>
            <person name="Gasser R.B."/>
        </authorList>
    </citation>
    <scope>NUCLEOTIDE SEQUENCE [LARGE SCALE GENOMIC DNA]</scope>
    <source>
        <strain evidence="7">ISS120</strain>
    </source>
</reference>
<organism evidence="7 8">
    <name type="scientific">Trichinella britovi</name>
    <name type="common">Parasitic roundworm</name>
    <dbReference type="NCBI Taxonomy" id="45882"/>
    <lineage>
        <taxon>Eukaryota</taxon>
        <taxon>Metazoa</taxon>
        <taxon>Ecdysozoa</taxon>
        <taxon>Nematoda</taxon>
        <taxon>Enoplea</taxon>
        <taxon>Dorylaimia</taxon>
        <taxon>Trichinellida</taxon>
        <taxon>Trichinellidae</taxon>
        <taxon>Trichinella</taxon>
    </lineage>
</organism>
<dbReference type="PANTHER" id="PTHR12300:SF161">
    <property type="entry name" value="RECEPTOR EXPRESSION-ENHANCING PROTEIN"/>
    <property type="match status" value="1"/>
</dbReference>
<dbReference type="InterPro" id="IPR004345">
    <property type="entry name" value="TB2_DP1_HVA22"/>
</dbReference>
<comment type="similarity">
    <text evidence="2 6">Belongs to the DP1 family.</text>
</comment>
<dbReference type="STRING" id="45882.A0A0V1CBG2"/>
<dbReference type="GO" id="GO:0016020">
    <property type="term" value="C:membrane"/>
    <property type="evidence" value="ECO:0007669"/>
    <property type="project" value="UniProtKB-SubCell"/>
</dbReference>
<name>A0A0V1CBG2_TRIBR</name>
<sequence>MAQIFQNIRNDIWNVIGDESRLVGKLFAKIEQKTGKSRYQAAVMLAIVICVLLIVSPGAGLLCNCICIGYPAMKTLIEMQSSENVSCKQWMFYWVIFGLFRFIDYFAECISFIIPIYWPLKCIFFVWLFTPSCLGADFVPEGSRHQRLLSPFLSRESAAMSPDEAIFIHPGAPLLPQHVHLDLWVCLLGGQQLVLKALRHVFSSELGSQDGACTPFYHPSTLCTAGPG</sequence>
<keyword evidence="4 6" id="KW-1133">Transmembrane helix</keyword>
<keyword evidence="8" id="KW-1185">Reference proteome</keyword>
<evidence type="ECO:0000313" key="8">
    <source>
        <dbReference type="Proteomes" id="UP000054653"/>
    </source>
</evidence>
<comment type="subcellular location">
    <subcellularLocation>
        <location evidence="1 6">Membrane</location>
        <topology evidence="1 6">Multi-pass membrane protein</topology>
    </subcellularLocation>
</comment>
<evidence type="ECO:0000256" key="4">
    <source>
        <dbReference type="ARBA" id="ARBA00022989"/>
    </source>
</evidence>
<feature type="transmembrane region" description="Helical" evidence="6">
    <location>
        <begin position="41"/>
        <end position="70"/>
    </location>
</feature>
<gene>
    <name evidence="7" type="primary">REEP5</name>
    <name evidence="7" type="ORF">T03_8616</name>
</gene>
<dbReference type="AlphaFoldDB" id="A0A0V1CBG2"/>